<sequence>MWILPESYSKLFAMTSQTHRLSVSWGYAVQVFEGNQLLPDLISLQRTFMPWKRSRNVNSSHFMFNMREFPRDPCKRPIIFFLESVFIDTNVIWSNYSRRATVGNCLQKSASQNLKQIKVFSHKLEFDLGQLQAPRRHCCDVFRSSEEVMEIGIRQCLDDEIIAMHL</sequence>
<organism evidence="1 2">
    <name type="scientific">Nelumbo nucifera</name>
    <name type="common">Sacred lotus</name>
    <dbReference type="NCBI Taxonomy" id="4432"/>
    <lineage>
        <taxon>Eukaryota</taxon>
        <taxon>Viridiplantae</taxon>
        <taxon>Streptophyta</taxon>
        <taxon>Embryophyta</taxon>
        <taxon>Tracheophyta</taxon>
        <taxon>Spermatophyta</taxon>
        <taxon>Magnoliopsida</taxon>
        <taxon>Proteales</taxon>
        <taxon>Nelumbonaceae</taxon>
        <taxon>Nelumbo</taxon>
    </lineage>
</organism>
<evidence type="ECO:0000313" key="2">
    <source>
        <dbReference type="Proteomes" id="UP000607653"/>
    </source>
</evidence>
<dbReference type="Pfam" id="PF04646">
    <property type="entry name" value="DUF604"/>
    <property type="match status" value="1"/>
</dbReference>
<dbReference type="InterPro" id="IPR006740">
    <property type="entry name" value="DUF604"/>
</dbReference>
<reference evidence="1 2" key="1">
    <citation type="journal article" date="2020" name="Mol. Biol. Evol.">
        <title>Distinct Expression and Methylation Patterns for Genes with Different Fates following a Single Whole-Genome Duplication in Flowering Plants.</title>
        <authorList>
            <person name="Shi T."/>
            <person name="Rahmani R.S."/>
            <person name="Gugger P.F."/>
            <person name="Wang M."/>
            <person name="Li H."/>
            <person name="Zhang Y."/>
            <person name="Li Z."/>
            <person name="Wang Q."/>
            <person name="Van de Peer Y."/>
            <person name="Marchal K."/>
            <person name="Chen J."/>
        </authorList>
    </citation>
    <scope>NUCLEOTIDE SEQUENCE [LARGE SCALE GENOMIC DNA]</scope>
    <source>
        <tissue evidence="1">Leaf</tissue>
    </source>
</reference>
<proteinExistence type="predicted"/>
<keyword evidence="2" id="KW-1185">Reference proteome</keyword>
<dbReference type="AlphaFoldDB" id="A0A822XTA6"/>
<gene>
    <name evidence="1" type="ORF">HUJ06_024715</name>
</gene>
<name>A0A822XTA6_NELNU</name>
<comment type="caution">
    <text evidence="1">The sequence shown here is derived from an EMBL/GenBank/DDBJ whole genome shotgun (WGS) entry which is preliminary data.</text>
</comment>
<evidence type="ECO:0000313" key="1">
    <source>
        <dbReference type="EMBL" id="DAD23252.1"/>
    </source>
</evidence>
<dbReference type="EMBL" id="DUZY01000001">
    <property type="protein sequence ID" value="DAD23252.1"/>
    <property type="molecule type" value="Genomic_DNA"/>
</dbReference>
<dbReference type="Proteomes" id="UP000607653">
    <property type="component" value="Unassembled WGS sequence"/>
</dbReference>
<protein>
    <submittedName>
        <fullName evidence="1">Uncharacterized protein</fullName>
    </submittedName>
</protein>
<dbReference type="PANTHER" id="PTHR10811">
    <property type="entry name" value="FRINGE-RELATED"/>
    <property type="match status" value="1"/>
</dbReference>
<accession>A0A822XTA6</accession>